<dbReference type="Proteomes" id="UP001295684">
    <property type="component" value="Unassembled WGS sequence"/>
</dbReference>
<proteinExistence type="predicted"/>
<evidence type="ECO:0000256" key="1">
    <source>
        <dbReference type="SAM" id="MobiDB-lite"/>
    </source>
</evidence>
<gene>
    <name evidence="2" type="ORF">ECRASSUSDP1_LOCUS26164</name>
</gene>
<dbReference type="AlphaFoldDB" id="A0AAD1Y4K9"/>
<protein>
    <recommendedName>
        <fullName evidence="4">SAP domain-containing protein</fullName>
    </recommendedName>
</protein>
<comment type="caution">
    <text evidence="2">The sequence shown here is derived from an EMBL/GenBank/DDBJ whole genome shotgun (WGS) entry which is preliminary data.</text>
</comment>
<evidence type="ECO:0008006" key="4">
    <source>
        <dbReference type="Google" id="ProtNLM"/>
    </source>
</evidence>
<evidence type="ECO:0000313" key="2">
    <source>
        <dbReference type="EMBL" id="CAI2384630.1"/>
    </source>
</evidence>
<organism evidence="2 3">
    <name type="scientific">Euplotes crassus</name>
    <dbReference type="NCBI Taxonomy" id="5936"/>
    <lineage>
        <taxon>Eukaryota</taxon>
        <taxon>Sar</taxon>
        <taxon>Alveolata</taxon>
        <taxon>Ciliophora</taxon>
        <taxon>Intramacronucleata</taxon>
        <taxon>Spirotrichea</taxon>
        <taxon>Hypotrichia</taxon>
        <taxon>Euplotida</taxon>
        <taxon>Euplotidae</taxon>
        <taxon>Moneuplotes</taxon>
    </lineage>
</organism>
<feature type="compositionally biased region" description="Pro residues" evidence="1">
    <location>
        <begin position="219"/>
        <end position="231"/>
    </location>
</feature>
<reference evidence="2" key="1">
    <citation type="submission" date="2023-07" db="EMBL/GenBank/DDBJ databases">
        <authorList>
            <consortium name="AG Swart"/>
            <person name="Singh M."/>
            <person name="Singh A."/>
            <person name="Seah K."/>
            <person name="Emmerich C."/>
        </authorList>
    </citation>
    <scope>NUCLEOTIDE SEQUENCE</scope>
    <source>
        <strain evidence="2">DP1</strain>
    </source>
</reference>
<feature type="compositionally biased region" description="Basic and acidic residues" evidence="1">
    <location>
        <begin position="173"/>
        <end position="191"/>
    </location>
</feature>
<keyword evidence="3" id="KW-1185">Reference proteome</keyword>
<evidence type="ECO:0000313" key="3">
    <source>
        <dbReference type="Proteomes" id="UP001295684"/>
    </source>
</evidence>
<dbReference type="EMBL" id="CAMPGE010026966">
    <property type="protein sequence ID" value="CAI2384630.1"/>
    <property type="molecule type" value="Genomic_DNA"/>
</dbReference>
<accession>A0AAD1Y4K9</accession>
<sequence length="231" mass="26299">MCHPDVLRSILEANSEELLVKTLQRLDIKSTGTKAERLDRLSNCLASSKGKGLAEIKRISRTTLKELYQEAKLWHQSADESGDPIYFPKYVTFNSDFEEKYPGSNKIKRFPQYKVRDLDGSIAKKVQKHRSKVINSTDLPQGCKKKRERKGAVIKYCRTKTIQEIFSIIEAKEQAKEKEKDTESLKEDICKRPHLQSAQITPPQTHPSPIPKRANKPTKTPPSPHSPPSHA</sequence>
<name>A0AAD1Y4K9_EUPCR</name>
<feature type="region of interest" description="Disordered" evidence="1">
    <location>
        <begin position="173"/>
        <end position="231"/>
    </location>
</feature>